<name>A0ABC8UKJ9_9AQUA</name>
<organism evidence="2 3">
    <name type="scientific">Ilex paraguariensis</name>
    <name type="common">yerba mate</name>
    <dbReference type="NCBI Taxonomy" id="185542"/>
    <lineage>
        <taxon>Eukaryota</taxon>
        <taxon>Viridiplantae</taxon>
        <taxon>Streptophyta</taxon>
        <taxon>Embryophyta</taxon>
        <taxon>Tracheophyta</taxon>
        <taxon>Spermatophyta</taxon>
        <taxon>Magnoliopsida</taxon>
        <taxon>eudicotyledons</taxon>
        <taxon>Gunneridae</taxon>
        <taxon>Pentapetalae</taxon>
        <taxon>asterids</taxon>
        <taxon>campanulids</taxon>
        <taxon>Aquifoliales</taxon>
        <taxon>Aquifoliaceae</taxon>
        <taxon>Ilex</taxon>
    </lineage>
</organism>
<accession>A0ABC8UKJ9</accession>
<evidence type="ECO:0000313" key="3">
    <source>
        <dbReference type="Proteomes" id="UP001642360"/>
    </source>
</evidence>
<dbReference type="Proteomes" id="UP001642360">
    <property type="component" value="Unassembled WGS sequence"/>
</dbReference>
<evidence type="ECO:0000256" key="1">
    <source>
        <dbReference type="SAM" id="MobiDB-lite"/>
    </source>
</evidence>
<evidence type="ECO:0000313" key="2">
    <source>
        <dbReference type="EMBL" id="CAK9181585.1"/>
    </source>
</evidence>
<comment type="caution">
    <text evidence="2">The sequence shown here is derived from an EMBL/GenBank/DDBJ whole genome shotgun (WGS) entry which is preliminary data.</text>
</comment>
<gene>
    <name evidence="2" type="ORF">ILEXP_LOCUS51659</name>
</gene>
<proteinExistence type="predicted"/>
<dbReference type="EMBL" id="CAUOFW020008091">
    <property type="protein sequence ID" value="CAK9181585.1"/>
    <property type="molecule type" value="Genomic_DNA"/>
</dbReference>
<reference evidence="2 3" key="1">
    <citation type="submission" date="2024-02" db="EMBL/GenBank/DDBJ databases">
        <authorList>
            <person name="Vignale AGUSTIN F."/>
            <person name="Sosa J E."/>
            <person name="Modenutti C."/>
        </authorList>
    </citation>
    <scope>NUCLEOTIDE SEQUENCE [LARGE SCALE GENOMIC DNA]</scope>
</reference>
<keyword evidence="3" id="KW-1185">Reference proteome</keyword>
<dbReference type="AlphaFoldDB" id="A0ABC8UKJ9"/>
<feature type="region of interest" description="Disordered" evidence="1">
    <location>
        <begin position="53"/>
        <end position="73"/>
    </location>
</feature>
<protein>
    <submittedName>
        <fullName evidence="2">Uncharacterized protein</fullName>
    </submittedName>
</protein>
<sequence length="211" mass="22948">MTATGNNSRAGGFLMDFTSYPKLTWRIPWPDTKGTDRISGNQLTATGKILPFMWQSNSENPPPDLLQGSSSRTGDPFTHIPSGECFVGVSNSSCALSLLSNQPWGSRNQPFNLGVHNLLNTDGTPMVQAAGTNGEAISQFSSNSWGLKCNETGSSSHEMPPDLGLTQISHPANSQYHGEFELAQQGGRQYLLEAEHSRAYDSCIQNMHWSL</sequence>